<feature type="region of interest" description="Disordered" evidence="3">
    <location>
        <begin position="363"/>
        <end position="438"/>
    </location>
</feature>
<dbReference type="SUPFAM" id="SSF50729">
    <property type="entry name" value="PH domain-like"/>
    <property type="match status" value="1"/>
</dbReference>
<dbReference type="SMART" id="SM00462">
    <property type="entry name" value="PTB"/>
    <property type="match status" value="1"/>
</dbReference>
<feature type="compositionally biased region" description="Low complexity" evidence="3">
    <location>
        <begin position="363"/>
        <end position="375"/>
    </location>
</feature>
<dbReference type="EnsemblMetazoa" id="CJA18897.1">
    <property type="protein sequence ID" value="CJA18897.1"/>
    <property type="gene ID" value="WBGene00138101"/>
</dbReference>
<proteinExistence type="predicted"/>
<reference evidence="5" key="2">
    <citation type="submission" date="2022-06" db="UniProtKB">
        <authorList>
            <consortium name="EnsemblMetazoa"/>
        </authorList>
    </citation>
    <scope>IDENTIFICATION</scope>
    <source>
        <strain evidence="5">DF5081</strain>
    </source>
</reference>
<dbReference type="Proteomes" id="UP000005237">
    <property type="component" value="Unassembled WGS sequence"/>
</dbReference>
<protein>
    <submittedName>
        <fullName evidence="5">PID domain-containing protein</fullName>
    </submittedName>
</protein>
<dbReference type="PANTHER" id="PTHR47368:SF2">
    <property type="entry name" value="PID DOMAIN-CONTAINING PROTEIN"/>
    <property type="match status" value="1"/>
</dbReference>
<name>A0A8R1I2G2_CAEJA</name>
<sequence length="453" mass="49432">MQVCEGALKSLKAARRKPVKAVLYVSGDGLRVVDQGNSRGLLVDQTIEKVSFCAPDRMTDKGFAYICRDGASRRWMCHGFLATKETGERLSHAVGCAFSICLEKKKKRDEDTCAATGEATPVGSRRPDIFSPNWEEAPTEPMFSAPHCANPAYQSFRKHVSIEDRYLDPQSVIINEVPASNHLDEIKRIAKPRPSSNPALFMRQGSLRAPDLPTETNQFKRNLSLRPEKMRTSQIEKKPLGTTLYNEPIYEGDEDPLGLGIKPTTTTTSSAPTAAKNHPLDGIDLNWKSVAAPIAGPNANGNFANWPVSPTSSQPFVSPLDRLQKEFEEIKVTNQSGESTPSASARTKADEWLDDVLRVSMSMSPTSSQAPSSYSLLPKSGPPPAHAPPPLPAKQAVSNGSLAVYQTESARDSPSSIDWNAFPNPSQTPQIPVKPVDPFDVQWSRLAVNNTNA</sequence>
<dbReference type="PROSITE" id="PS01179">
    <property type="entry name" value="PID"/>
    <property type="match status" value="1"/>
</dbReference>
<reference evidence="6" key="1">
    <citation type="submission" date="2010-08" db="EMBL/GenBank/DDBJ databases">
        <authorList>
            <consortium name="Caenorhabditis japonica Sequencing Consortium"/>
            <person name="Wilson R.K."/>
        </authorList>
    </citation>
    <scope>NUCLEOTIDE SEQUENCE [LARGE SCALE GENOMIC DNA]</scope>
    <source>
        <strain evidence="6">DF5081</strain>
    </source>
</reference>
<dbReference type="AlphaFoldDB" id="A0A8R1I2G2"/>
<keyword evidence="6" id="KW-1185">Reference proteome</keyword>
<feature type="domain" description="PID" evidence="4">
    <location>
        <begin position="37"/>
        <end position="110"/>
    </location>
</feature>
<feature type="compositionally biased region" description="Pro residues" evidence="3">
    <location>
        <begin position="380"/>
        <end position="392"/>
    </location>
</feature>
<dbReference type="InterPro" id="IPR011993">
    <property type="entry name" value="PH-like_dom_sf"/>
</dbReference>
<dbReference type="Pfam" id="PF00640">
    <property type="entry name" value="PID"/>
    <property type="match status" value="1"/>
</dbReference>
<evidence type="ECO:0000259" key="4">
    <source>
        <dbReference type="PROSITE" id="PS01179"/>
    </source>
</evidence>
<keyword evidence="1" id="KW-0217">Developmental protein</keyword>
<accession>A0A8R1I2G2</accession>
<organism evidence="5 6">
    <name type="scientific">Caenorhabditis japonica</name>
    <dbReference type="NCBI Taxonomy" id="281687"/>
    <lineage>
        <taxon>Eukaryota</taxon>
        <taxon>Metazoa</taxon>
        <taxon>Ecdysozoa</taxon>
        <taxon>Nematoda</taxon>
        <taxon>Chromadorea</taxon>
        <taxon>Rhabditida</taxon>
        <taxon>Rhabditina</taxon>
        <taxon>Rhabditomorpha</taxon>
        <taxon>Rhabditoidea</taxon>
        <taxon>Rhabditidae</taxon>
        <taxon>Peloderinae</taxon>
        <taxon>Caenorhabditis</taxon>
    </lineage>
</organism>
<evidence type="ECO:0000256" key="1">
    <source>
        <dbReference type="ARBA" id="ARBA00022473"/>
    </source>
</evidence>
<dbReference type="CDD" id="cd01268">
    <property type="entry name" value="PTB_Numb"/>
    <property type="match status" value="1"/>
</dbReference>
<dbReference type="GO" id="GO:0005737">
    <property type="term" value="C:cytoplasm"/>
    <property type="evidence" value="ECO:0007669"/>
    <property type="project" value="TreeGrafter"/>
</dbReference>
<dbReference type="InterPro" id="IPR016698">
    <property type="entry name" value="Numb/numb-like"/>
</dbReference>
<keyword evidence="2" id="KW-0597">Phosphoprotein</keyword>
<feature type="compositionally biased region" description="Polar residues" evidence="3">
    <location>
        <begin position="396"/>
        <end position="430"/>
    </location>
</feature>
<evidence type="ECO:0000313" key="6">
    <source>
        <dbReference type="Proteomes" id="UP000005237"/>
    </source>
</evidence>
<dbReference type="Gene3D" id="2.30.29.30">
    <property type="entry name" value="Pleckstrin-homology domain (PH domain)/Phosphotyrosine-binding domain (PTB)"/>
    <property type="match status" value="1"/>
</dbReference>
<evidence type="ECO:0000313" key="5">
    <source>
        <dbReference type="EnsemblMetazoa" id="CJA18897.1"/>
    </source>
</evidence>
<evidence type="ECO:0000256" key="3">
    <source>
        <dbReference type="SAM" id="MobiDB-lite"/>
    </source>
</evidence>
<evidence type="ECO:0000256" key="2">
    <source>
        <dbReference type="ARBA" id="ARBA00022553"/>
    </source>
</evidence>
<dbReference type="InterPro" id="IPR006020">
    <property type="entry name" value="PTB/PI_dom"/>
</dbReference>
<dbReference type="PANTHER" id="PTHR47368">
    <property type="entry name" value="NUMB"/>
    <property type="match status" value="1"/>
</dbReference>